<evidence type="ECO:0000313" key="2">
    <source>
        <dbReference type="EMBL" id="KAJ4017718.1"/>
    </source>
</evidence>
<feature type="compositionally biased region" description="Polar residues" evidence="1">
    <location>
        <begin position="113"/>
        <end position="122"/>
    </location>
</feature>
<accession>A0A9W8PUW8</accession>
<proteinExistence type="predicted"/>
<organism evidence="2 3">
    <name type="scientific">Fusarium irregulare</name>
    <dbReference type="NCBI Taxonomy" id="2494466"/>
    <lineage>
        <taxon>Eukaryota</taxon>
        <taxon>Fungi</taxon>
        <taxon>Dikarya</taxon>
        <taxon>Ascomycota</taxon>
        <taxon>Pezizomycotina</taxon>
        <taxon>Sordariomycetes</taxon>
        <taxon>Hypocreomycetidae</taxon>
        <taxon>Hypocreales</taxon>
        <taxon>Nectriaceae</taxon>
        <taxon>Fusarium</taxon>
        <taxon>Fusarium incarnatum-equiseti species complex</taxon>
    </lineage>
</organism>
<comment type="caution">
    <text evidence="2">The sequence shown here is derived from an EMBL/GenBank/DDBJ whole genome shotgun (WGS) entry which is preliminary data.</text>
</comment>
<dbReference type="Proteomes" id="UP001152130">
    <property type="component" value="Unassembled WGS sequence"/>
</dbReference>
<dbReference type="OrthoDB" id="5095978at2759"/>
<feature type="region of interest" description="Disordered" evidence="1">
    <location>
        <begin position="94"/>
        <end position="129"/>
    </location>
</feature>
<reference evidence="2" key="1">
    <citation type="submission" date="2022-10" db="EMBL/GenBank/DDBJ databases">
        <title>Fusarium specimens isolated from Avocado Roots.</title>
        <authorList>
            <person name="Stajich J."/>
            <person name="Roper C."/>
            <person name="Heimlech-Rivalta G."/>
        </authorList>
    </citation>
    <scope>NUCLEOTIDE SEQUENCE</scope>
    <source>
        <strain evidence="2">CF00143</strain>
    </source>
</reference>
<keyword evidence="3" id="KW-1185">Reference proteome</keyword>
<protein>
    <submittedName>
        <fullName evidence="2">Uncharacterized protein</fullName>
    </submittedName>
</protein>
<evidence type="ECO:0000256" key="1">
    <source>
        <dbReference type="SAM" id="MobiDB-lite"/>
    </source>
</evidence>
<feature type="region of interest" description="Disordered" evidence="1">
    <location>
        <begin position="1"/>
        <end position="21"/>
    </location>
</feature>
<gene>
    <name evidence="2" type="ORF">NW766_003787</name>
</gene>
<dbReference type="AlphaFoldDB" id="A0A9W8PUW8"/>
<sequence length="129" mass="14319">MCQKPAANKRQKKDDGQQQQDGCCIEASCAQGDIDPSRPQYIETFQVPASQGPITQDYDYRSMITIQSQNQSPQDIWFVSPTQRVLYQPILHWWGTAPEGPPPGATPAENADPKTNGNTTKGSQRERLG</sequence>
<evidence type="ECO:0000313" key="3">
    <source>
        <dbReference type="Proteomes" id="UP001152130"/>
    </source>
</evidence>
<name>A0A9W8PUW8_9HYPO</name>
<dbReference type="EMBL" id="JAPDHF010000005">
    <property type="protein sequence ID" value="KAJ4017718.1"/>
    <property type="molecule type" value="Genomic_DNA"/>
</dbReference>